<dbReference type="OrthoDB" id="3934549at2759"/>
<dbReference type="PANTHER" id="PTHR33048">
    <property type="entry name" value="PTH11-LIKE INTEGRAL MEMBRANE PROTEIN (AFU_ORTHOLOGUE AFUA_5G11245)"/>
    <property type="match status" value="1"/>
</dbReference>
<feature type="compositionally biased region" description="Polar residues" evidence="6">
    <location>
        <begin position="289"/>
        <end position="304"/>
    </location>
</feature>
<evidence type="ECO:0000256" key="4">
    <source>
        <dbReference type="ARBA" id="ARBA00023136"/>
    </source>
</evidence>
<feature type="transmembrane region" description="Helical" evidence="7">
    <location>
        <begin position="56"/>
        <end position="75"/>
    </location>
</feature>
<keyword evidence="3 7" id="KW-1133">Transmembrane helix</keyword>
<evidence type="ECO:0000256" key="3">
    <source>
        <dbReference type="ARBA" id="ARBA00022989"/>
    </source>
</evidence>
<feature type="transmembrane region" description="Helical" evidence="7">
    <location>
        <begin position="20"/>
        <end position="44"/>
    </location>
</feature>
<feature type="transmembrane region" description="Helical" evidence="7">
    <location>
        <begin position="251"/>
        <end position="271"/>
    </location>
</feature>
<comment type="subcellular location">
    <subcellularLocation>
        <location evidence="1">Membrane</location>
        <topology evidence="1">Multi-pass membrane protein</topology>
    </subcellularLocation>
</comment>
<protein>
    <recommendedName>
        <fullName evidence="8">Rhodopsin domain-containing protein</fullName>
    </recommendedName>
</protein>
<dbReference type="InterPro" id="IPR049326">
    <property type="entry name" value="Rhodopsin_dom_fungi"/>
</dbReference>
<organism evidence="9 10">
    <name type="scientific">Periconia macrospinosa</name>
    <dbReference type="NCBI Taxonomy" id="97972"/>
    <lineage>
        <taxon>Eukaryota</taxon>
        <taxon>Fungi</taxon>
        <taxon>Dikarya</taxon>
        <taxon>Ascomycota</taxon>
        <taxon>Pezizomycotina</taxon>
        <taxon>Dothideomycetes</taxon>
        <taxon>Pleosporomycetidae</taxon>
        <taxon>Pleosporales</taxon>
        <taxon>Massarineae</taxon>
        <taxon>Periconiaceae</taxon>
        <taxon>Periconia</taxon>
    </lineage>
</organism>
<feature type="transmembrane region" description="Helical" evidence="7">
    <location>
        <begin position="95"/>
        <end position="112"/>
    </location>
</feature>
<dbReference type="PANTHER" id="PTHR33048:SF42">
    <property type="entry name" value="INTEGRAL MEMBRANE PROTEIN"/>
    <property type="match status" value="1"/>
</dbReference>
<evidence type="ECO:0000256" key="7">
    <source>
        <dbReference type="SAM" id="Phobius"/>
    </source>
</evidence>
<feature type="transmembrane region" description="Helical" evidence="7">
    <location>
        <begin position="132"/>
        <end position="154"/>
    </location>
</feature>
<evidence type="ECO:0000256" key="2">
    <source>
        <dbReference type="ARBA" id="ARBA00022692"/>
    </source>
</evidence>
<dbReference type="InterPro" id="IPR052337">
    <property type="entry name" value="SAT4-like"/>
</dbReference>
<keyword evidence="2 7" id="KW-0812">Transmembrane</keyword>
<accession>A0A2V1DFM1</accession>
<dbReference type="GO" id="GO:0016020">
    <property type="term" value="C:membrane"/>
    <property type="evidence" value="ECO:0007669"/>
    <property type="project" value="UniProtKB-SubCell"/>
</dbReference>
<feature type="transmembrane region" description="Helical" evidence="7">
    <location>
        <begin position="184"/>
        <end position="201"/>
    </location>
</feature>
<name>A0A2V1DFM1_9PLEO</name>
<proteinExistence type="inferred from homology"/>
<dbReference type="Pfam" id="PF20684">
    <property type="entry name" value="Fung_rhodopsin"/>
    <property type="match status" value="1"/>
</dbReference>
<feature type="compositionally biased region" description="Polar residues" evidence="6">
    <location>
        <begin position="312"/>
        <end position="324"/>
    </location>
</feature>
<reference evidence="9 10" key="1">
    <citation type="journal article" date="2018" name="Sci. Rep.">
        <title>Comparative genomics provides insights into the lifestyle and reveals functional heterogeneity of dark septate endophytic fungi.</title>
        <authorList>
            <person name="Knapp D.G."/>
            <person name="Nemeth J.B."/>
            <person name="Barry K."/>
            <person name="Hainaut M."/>
            <person name="Henrissat B."/>
            <person name="Johnson J."/>
            <person name="Kuo A."/>
            <person name="Lim J.H.P."/>
            <person name="Lipzen A."/>
            <person name="Nolan M."/>
            <person name="Ohm R.A."/>
            <person name="Tamas L."/>
            <person name="Grigoriev I.V."/>
            <person name="Spatafora J.W."/>
            <person name="Nagy L.G."/>
            <person name="Kovacs G.M."/>
        </authorList>
    </citation>
    <scope>NUCLEOTIDE SEQUENCE [LARGE SCALE GENOMIC DNA]</scope>
    <source>
        <strain evidence="9 10">DSE2036</strain>
    </source>
</reference>
<dbReference type="AlphaFoldDB" id="A0A2V1DFM1"/>
<feature type="domain" description="Rhodopsin" evidence="8">
    <location>
        <begin position="40"/>
        <end position="275"/>
    </location>
</feature>
<keyword evidence="4 7" id="KW-0472">Membrane</keyword>
<dbReference type="EMBL" id="KZ805453">
    <property type="protein sequence ID" value="PVH96838.1"/>
    <property type="molecule type" value="Genomic_DNA"/>
</dbReference>
<gene>
    <name evidence="9" type="ORF">DM02DRAFT_686833</name>
</gene>
<evidence type="ECO:0000313" key="9">
    <source>
        <dbReference type="EMBL" id="PVH96838.1"/>
    </source>
</evidence>
<evidence type="ECO:0000259" key="8">
    <source>
        <dbReference type="Pfam" id="PF20684"/>
    </source>
</evidence>
<evidence type="ECO:0000256" key="1">
    <source>
        <dbReference type="ARBA" id="ARBA00004141"/>
    </source>
</evidence>
<evidence type="ECO:0000313" key="10">
    <source>
        <dbReference type="Proteomes" id="UP000244855"/>
    </source>
</evidence>
<feature type="transmembrane region" description="Helical" evidence="7">
    <location>
        <begin position="213"/>
        <end position="231"/>
    </location>
</feature>
<evidence type="ECO:0000256" key="5">
    <source>
        <dbReference type="ARBA" id="ARBA00038359"/>
    </source>
</evidence>
<feature type="region of interest" description="Disordered" evidence="6">
    <location>
        <begin position="287"/>
        <end position="348"/>
    </location>
</feature>
<keyword evidence="10" id="KW-1185">Reference proteome</keyword>
<feature type="compositionally biased region" description="Basic and acidic residues" evidence="6">
    <location>
        <begin position="325"/>
        <end position="348"/>
    </location>
</feature>
<comment type="similarity">
    <text evidence="5">Belongs to the SAT4 family.</text>
</comment>
<sequence length="348" mass="38303">MSSQPSQITNWVSNPDETRGPMAAVTLWSLWAVSTLFLFLRLSIRFTSGKLWIDDIFLVISWLALLAQVITQQLGINLGLGKHVLDIPLANFDQIMVYGASGLTLSIVAINMSKISFGITLFRLTTGWPRHYICFSIVTLVIFAFPPAIMPWVLCKPIAKAFIDIIPGTCIDRTPSIKFAQFQAIWSGIIDVSFAFLPWVILWKLDMRIPEKIGVGVAMSLGVLAGVTALVRGHYVNELNAKDISYDAASSVIWSVAETVATIVATSVPVVRPFIIKAVDSAVTKYRSTHSSSESGRTTGATEATSDHQSRQDTMVKTQLSSKEPPSKPDQTRSDQIRLENKSPQETM</sequence>
<evidence type="ECO:0000256" key="6">
    <source>
        <dbReference type="SAM" id="MobiDB-lite"/>
    </source>
</evidence>
<dbReference type="Proteomes" id="UP000244855">
    <property type="component" value="Unassembled WGS sequence"/>
</dbReference>